<dbReference type="InterPro" id="IPR001789">
    <property type="entry name" value="Sig_transdc_resp-reg_receiver"/>
</dbReference>
<keyword evidence="11" id="KW-1185">Reference proteome</keyword>
<evidence type="ECO:0000256" key="4">
    <source>
        <dbReference type="ARBA" id="ARBA00023015"/>
    </source>
</evidence>
<dbReference type="Pfam" id="PF00072">
    <property type="entry name" value="Response_reg"/>
    <property type="match status" value="1"/>
</dbReference>
<dbReference type="InterPro" id="IPR009057">
    <property type="entry name" value="Homeodomain-like_sf"/>
</dbReference>
<evidence type="ECO:0000256" key="2">
    <source>
        <dbReference type="ARBA" id="ARBA00012438"/>
    </source>
</evidence>
<evidence type="ECO:0000313" key="10">
    <source>
        <dbReference type="EMBL" id="MBC5632485.1"/>
    </source>
</evidence>
<reference evidence="10 11" key="1">
    <citation type="submission" date="2020-08" db="EMBL/GenBank/DDBJ databases">
        <title>Genome public.</title>
        <authorList>
            <person name="Liu C."/>
            <person name="Sun Q."/>
        </authorList>
    </citation>
    <scope>NUCLEOTIDE SEQUENCE [LARGE SCALE GENOMIC DNA]</scope>
    <source>
        <strain evidence="10 11">NSJ-79</strain>
    </source>
</reference>
<dbReference type="Gene3D" id="3.30.565.10">
    <property type="entry name" value="Histidine kinase-like ATPase, C-terminal domain"/>
    <property type="match status" value="1"/>
</dbReference>
<dbReference type="EC" id="2.7.13.3" evidence="2"/>
<dbReference type="PANTHER" id="PTHR43547">
    <property type="entry name" value="TWO-COMPONENT HISTIDINE KINASE"/>
    <property type="match status" value="1"/>
</dbReference>
<dbReference type="CDD" id="cd00082">
    <property type="entry name" value="HisKA"/>
    <property type="match status" value="1"/>
</dbReference>
<gene>
    <name evidence="10" type="ORF">H8S65_06840</name>
</gene>
<dbReference type="InterPro" id="IPR011110">
    <property type="entry name" value="Reg_prop"/>
</dbReference>
<dbReference type="InterPro" id="IPR005467">
    <property type="entry name" value="His_kinase_dom"/>
</dbReference>
<dbReference type="PROSITE" id="PS50110">
    <property type="entry name" value="RESPONSE_REGULATORY"/>
    <property type="match status" value="1"/>
</dbReference>
<comment type="caution">
    <text evidence="10">The sequence shown here is derived from an EMBL/GenBank/DDBJ whole genome shotgun (WGS) entry which is preliminary data.</text>
</comment>
<evidence type="ECO:0000259" key="7">
    <source>
        <dbReference type="PROSITE" id="PS01124"/>
    </source>
</evidence>
<dbReference type="Gene3D" id="1.10.10.60">
    <property type="entry name" value="Homeodomain-like"/>
    <property type="match status" value="1"/>
</dbReference>
<dbReference type="SUPFAM" id="SSF47384">
    <property type="entry name" value="Homodimeric domain of signal transducing histidine kinase"/>
    <property type="match status" value="1"/>
</dbReference>
<dbReference type="SMART" id="SM00342">
    <property type="entry name" value="HTH_ARAC"/>
    <property type="match status" value="1"/>
</dbReference>
<dbReference type="SUPFAM" id="SSF63829">
    <property type="entry name" value="Calcium-dependent phosphotriesterase"/>
    <property type="match status" value="2"/>
</dbReference>
<dbReference type="Gene3D" id="2.60.40.10">
    <property type="entry name" value="Immunoglobulins"/>
    <property type="match status" value="1"/>
</dbReference>
<dbReference type="InterPro" id="IPR003594">
    <property type="entry name" value="HATPase_dom"/>
</dbReference>
<evidence type="ECO:0000256" key="6">
    <source>
        <dbReference type="PROSITE-ProRule" id="PRU00169"/>
    </source>
</evidence>
<dbReference type="InterPro" id="IPR003661">
    <property type="entry name" value="HisK_dim/P_dom"/>
</dbReference>
<protein>
    <recommendedName>
        <fullName evidence="2">histidine kinase</fullName>
        <ecNumber evidence="2">2.7.13.3</ecNumber>
    </recommendedName>
</protein>
<dbReference type="SUPFAM" id="SSF46689">
    <property type="entry name" value="Homeodomain-like"/>
    <property type="match status" value="1"/>
</dbReference>
<evidence type="ECO:0000259" key="9">
    <source>
        <dbReference type="PROSITE" id="PS50110"/>
    </source>
</evidence>
<dbReference type="Proteomes" id="UP000651475">
    <property type="component" value="Unassembled WGS sequence"/>
</dbReference>
<organism evidence="10 11">
    <name type="scientific">Parabacteroides hominis</name>
    <dbReference type="NCBI Taxonomy" id="2763057"/>
    <lineage>
        <taxon>Bacteria</taxon>
        <taxon>Pseudomonadati</taxon>
        <taxon>Bacteroidota</taxon>
        <taxon>Bacteroidia</taxon>
        <taxon>Bacteroidales</taxon>
        <taxon>Tannerellaceae</taxon>
        <taxon>Parabacteroides</taxon>
    </lineage>
</organism>
<keyword evidence="5" id="KW-0804">Transcription</keyword>
<dbReference type="Gene3D" id="2.130.10.10">
    <property type="entry name" value="YVTN repeat-like/Quinoprotein amine dehydrogenase"/>
    <property type="match status" value="2"/>
</dbReference>
<dbReference type="Pfam" id="PF07495">
    <property type="entry name" value="Y_Y_Y"/>
    <property type="match status" value="1"/>
</dbReference>
<dbReference type="CDD" id="cd17574">
    <property type="entry name" value="REC_OmpR"/>
    <property type="match status" value="1"/>
</dbReference>
<keyword evidence="4" id="KW-0805">Transcription regulation</keyword>
<dbReference type="PROSITE" id="PS01124">
    <property type="entry name" value="HTH_ARAC_FAMILY_2"/>
    <property type="match status" value="1"/>
</dbReference>
<dbReference type="SUPFAM" id="SSF50998">
    <property type="entry name" value="Quinoprotein alcohol dehydrogenase-like"/>
    <property type="match status" value="1"/>
</dbReference>
<feature type="domain" description="HTH araC/xylS-type" evidence="7">
    <location>
        <begin position="1268"/>
        <end position="1368"/>
    </location>
</feature>
<feature type="domain" description="Response regulatory" evidence="9">
    <location>
        <begin position="1121"/>
        <end position="1236"/>
    </location>
</feature>
<dbReference type="InterPro" id="IPR036097">
    <property type="entry name" value="HisK_dim/P_sf"/>
</dbReference>
<evidence type="ECO:0000256" key="3">
    <source>
        <dbReference type="ARBA" id="ARBA00022553"/>
    </source>
</evidence>
<dbReference type="InterPro" id="IPR011006">
    <property type="entry name" value="CheY-like_superfamily"/>
</dbReference>
<dbReference type="Pfam" id="PF07494">
    <property type="entry name" value="Reg_prop"/>
    <property type="match status" value="4"/>
</dbReference>
<dbReference type="SUPFAM" id="SSF52172">
    <property type="entry name" value="CheY-like"/>
    <property type="match status" value="1"/>
</dbReference>
<dbReference type="PROSITE" id="PS50109">
    <property type="entry name" value="HIS_KIN"/>
    <property type="match status" value="1"/>
</dbReference>
<dbReference type="InterPro" id="IPR004358">
    <property type="entry name" value="Sig_transdc_His_kin-like_C"/>
</dbReference>
<dbReference type="Pfam" id="PF12833">
    <property type="entry name" value="HTH_18"/>
    <property type="match status" value="1"/>
</dbReference>
<dbReference type="SMART" id="SM00388">
    <property type="entry name" value="HisKA"/>
    <property type="match status" value="1"/>
</dbReference>
<dbReference type="PANTHER" id="PTHR43547:SF2">
    <property type="entry name" value="HYBRID SIGNAL TRANSDUCTION HISTIDINE KINASE C"/>
    <property type="match status" value="1"/>
</dbReference>
<dbReference type="InterPro" id="IPR011123">
    <property type="entry name" value="Y_Y_Y"/>
</dbReference>
<dbReference type="InterPro" id="IPR018060">
    <property type="entry name" value="HTH_AraC"/>
</dbReference>
<dbReference type="SMART" id="SM00387">
    <property type="entry name" value="HATPase_c"/>
    <property type="match status" value="1"/>
</dbReference>
<dbReference type="InterPro" id="IPR013783">
    <property type="entry name" value="Ig-like_fold"/>
</dbReference>
<dbReference type="RefSeq" id="WP_186929247.1">
    <property type="nucleotide sequence ID" value="NZ_JACOOJ010000008.1"/>
</dbReference>
<dbReference type="InterPro" id="IPR036890">
    <property type="entry name" value="HATPase_C_sf"/>
</dbReference>
<dbReference type="EMBL" id="JACOOJ010000008">
    <property type="protein sequence ID" value="MBC5632485.1"/>
    <property type="molecule type" value="Genomic_DNA"/>
</dbReference>
<evidence type="ECO:0000313" key="11">
    <source>
        <dbReference type="Proteomes" id="UP000651475"/>
    </source>
</evidence>
<comment type="catalytic activity">
    <reaction evidence="1">
        <text>ATP + protein L-histidine = ADP + protein N-phospho-L-histidine.</text>
        <dbReference type="EC" id="2.7.13.3"/>
    </reaction>
</comment>
<dbReference type="Gene3D" id="3.40.50.2300">
    <property type="match status" value="1"/>
</dbReference>
<feature type="modified residue" description="4-aspartylphosphate" evidence="6">
    <location>
        <position position="1169"/>
    </location>
</feature>
<dbReference type="SMART" id="SM00448">
    <property type="entry name" value="REC"/>
    <property type="match status" value="1"/>
</dbReference>
<dbReference type="SUPFAM" id="SSF55874">
    <property type="entry name" value="ATPase domain of HSP90 chaperone/DNA topoisomerase II/histidine kinase"/>
    <property type="match status" value="1"/>
</dbReference>
<evidence type="ECO:0000259" key="8">
    <source>
        <dbReference type="PROSITE" id="PS50109"/>
    </source>
</evidence>
<dbReference type="CDD" id="cd00075">
    <property type="entry name" value="HATPase"/>
    <property type="match status" value="1"/>
</dbReference>
<name>A0ABR7DM27_9BACT</name>
<evidence type="ECO:0000256" key="1">
    <source>
        <dbReference type="ARBA" id="ARBA00000085"/>
    </source>
</evidence>
<sequence length="1379" mass="156433">MSGTMSIRLWVMALLSFVIPRSYGSDNPFPALHFEHISVENGLPTDEVRQVFQDKDGYIWIATNSGLCLYDGYQIRTFKSNLHTPGLLSNNTINCVTDDNRHNLWIATYDGVNVLDKTTGQIRKITCSGLQRSIVDRLLVTSSDRVFIGTETGVFEYLPGQDSCVAFKPGIVKGAVKALVEDSGRNLWIGTWSDGFYRYDEQKDEVYGYPALNELNSAFDIFEDSKQRIWIASWGYGLFLLENPYEPERLAWRQFRHDDNDPNSLCYDIVYDMEEDRNTGTLWVGTRGGLSVLYDEENGLFRNYCPDNSDKSVYYNDVNSVFRDDEGMMWLGLFGGGVNTVITRKPEFRLDRLEAIDNPLLTNPSVRSLMVDREGLLWIGLGSWGFFVHDRATGSYTHNLDLPEFRKLGRLPTINTIVQSPTSDKVWLGTYDWGVVSYDRSLPAGEQAQLLDYDSAPWLPNQCIYSICEDRERNTWFGSRNGICVLMANGEGVRFDSLKLDGTSVNAYAYQAIVQDSQGQIWTGTNNGGVIRITGDLSRPDEMSFERYSLDEDKLNSISVLSLFIDSRKRLWAGTEGGGLNLYDPGQDQFIPVHKLANLPGDAIFSIREDRQGNLWMGTNVGLMKVRITDNLSDATYRLYTVSDGLQDNIFYRNTAFADTNGEMFFGGYRGYNSFFPDRMTDEETFPPVRITDIKIYNRSWSLLDAKEKEEISRLAPDFTERIRLDYRKNNFSIEFAALSFSNPRQIKYAYKLEGFDAGWQYADASHPFAYYNNLKPGTYGFLLKSTNSNGTWNRAVRHLSVVILPPPWKSGWAYAGYALLLCLLAYIAYRIVHYRIEMQNALHLRSLEQAKAEEVNHSKLQFFTNITHELLTPLTILSAAVDELKRVSPQNGEHYQVMTNNINRLIRLLQQILEFRKAETGNLKLKVSHGDLAAFVRNSVDSFRPLIKKREIDFSLVCRPEQLPAWFDTDKVDKILYNLLSNAAKYNEPGGMVRVELSVVEPGKAGIVIKDNGKGLSPEAVKNLFKRFYEGDYRKFKTIGTGIGLSLTKDLVQLHKGNITVSSKQDEGSAFAVTIPIGRDYYLPEEIDESMPYPSTPAASAPVLEEAETEPAKPADNLRSLLLIEDNEDLLHLMVRLMSPTYKVFTATTGKEGMAIIGQEDIDLIVSDIMMPEMDGIEFCKQMKGSLETSHIPIVLLTAKNREEDRAEAYDAGADGFITKPFNLSVLHARINNLLKQKERVSGDFKKQLVFETNELNYTSLDENFLQQAIDCVNRHLSDPDFDQQVFLDEMGTSKSTLYRKLKSLTGLNSSAFIRNIRLKAACRIMEEKKHIRVSELAYAVGFNDPKYFSVCFKKEFGMQPSEYLEKFVDSALSASDL</sequence>
<proteinExistence type="predicted"/>
<keyword evidence="3 6" id="KW-0597">Phosphoprotein</keyword>
<dbReference type="Pfam" id="PF02518">
    <property type="entry name" value="HATPase_c"/>
    <property type="match status" value="1"/>
</dbReference>
<dbReference type="InterPro" id="IPR015943">
    <property type="entry name" value="WD40/YVTN_repeat-like_dom_sf"/>
</dbReference>
<feature type="domain" description="Histidine kinase" evidence="8">
    <location>
        <begin position="866"/>
        <end position="1080"/>
    </location>
</feature>
<dbReference type="Pfam" id="PF00512">
    <property type="entry name" value="HisKA"/>
    <property type="match status" value="1"/>
</dbReference>
<dbReference type="Gene3D" id="1.10.287.130">
    <property type="match status" value="1"/>
</dbReference>
<evidence type="ECO:0000256" key="5">
    <source>
        <dbReference type="ARBA" id="ARBA00023163"/>
    </source>
</evidence>
<dbReference type="InterPro" id="IPR011047">
    <property type="entry name" value="Quinoprotein_ADH-like_sf"/>
</dbReference>
<dbReference type="PRINTS" id="PR00344">
    <property type="entry name" value="BCTRLSENSOR"/>
</dbReference>
<accession>A0ABR7DM27</accession>